<name>A0A2Z6LM90_TRISU</name>
<dbReference type="Proteomes" id="UP000242715">
    <property type="component" value="Unassembled WGS sequence"/>
</dbReference>
<dbReference type="AlphaFoldDB" id="A0A2Z6LM90"/>
<keyword evidence="3" id="KW-1185">Reference proteome</keyword>
<feature type="region of interest" description="Disordered" evidence="1">
    <location>
        <begin position="99"/>
        <end position="119"/>
    </location>
</feature>
<feature type="region of interest" description="Disordered" evidence="1">
    <location>
        <begin position="53"/>
        <end position="76"/>
    </location>
</feature>
<evidence type="ECO:0008006" key="4">
    <source>
        <dbReference type="Google" id="ProtNLM"/>
    </source>
</evidence>
<dbReference type="OrthoDB" id="1210636at2759"/>
<evidence type="ECO:0000313" key="2">
    <source>
        <dbReference type="EMBL" id="GAU16837.1"/>
    </source>
</evidence>
<sequence>MEPDQPFDRFSLLILLLLFFVFDSVFGVKQRVVWHFRVRARLARFDRKDTKETTKLREEKNNAKMKRKGETSSGKGLHGEVRMKAETFIAMQETMAEGGKDTHVGTRKSDGTGESDTSEGVRVGDVRINLVGASRGGIRLCRARLCQGSLDTLVRYSCNAWNEDFFKICILDCGSYLRADSHTVDKIRFDYARILIATPLLEVIKSATKLLVDGEVVEIKILEEWGYAMGEGACLLEEGKTPEVSHSDNEEEHIDLEANNNVDVLFENLEVHQPNFSNKENDMAKRISQRTNNLEWDPQLPPLAHCTVINNESVSQTMFVKLLTRGHIPIRTLIKENVLTRARLGISAVWFRDRGAGNGCMITILGMQRAMEDVRGIGRVIGVQVKGDNTNRFSALSRDRKGVQILSWNIRGLGGLEKRKKYFSVGFPGPCFLLPSFCRGVGRIADFVRYLGGRSLVVNQLRACLMVPCKGEEASLSDEEVQKLHGITSDIHSLSCLNASICWQQSHSRWLHEGDANTKYFHSVLASHQRGNTISSLQVNGVTTKGVRSIREGVGGSGGWFGDCVSKKVGDGVDTFFWTDLWFGGRLFDLLVFQPSTVAEMSSLGWEVGGNAWVWLRQLWQWQSDPDRGYSVRGAYQLLASQQPIALDAAEEIIWHKQQTLITYRTISFSLLTLPAVFVLDDLFCSSSDLLVCGLFGLNEISASLETQSVPYLIFWTRSNSSLIGG</sequence>
<dbReference type="PANTHER" id="PTHR36617:SF5">
    <property type="entry name" value="OS05G0421675 PROTEIN"/>
    <property type="match status" value="1"/>
</dbReference>
<dbReference type="EMBL" id="DF973164">
    <property type="protein sequence ID" value="GAU16837.1"/>
    <property type="molecule type" value="Genomic_DNA"/>
</dbReference>
<protein>
    <recommendedName>
        <fullName evidence="4">DUF4283 domain-containing protein</fullName>
    </recommendedName>
</protein>
<gene>
    <name evidence="2" type="ORF">TSUD_367840</name>
</gene>
<evidence type="ECO:0000313" key="3">
    <source>
        <dbReference type="Proteomes" id="UP000242715"/>
    </source>
</evidence>
<accession>A0A2Z6LM90</accession>
<organism evidence="2 3">
    <name type="scientific">Trifolium subterraneum</name>
    <name type="common">Subterranean clover</name>
    <dbReference type="NCBI Taxonomy" id="3900"/>
    <lineage>
        <taxon>Eukaryota</taxon>
        <taxon>Viridiplantae</taxon>
        <taxon>Streptophyta</taxon>
        <taxon>Embryophyta</taxon>
        <taxon>Tracheophyta</taxon>
        <taxon>Spermatophyta</taxon>
        <taxon>Magnoliopsida</taxon>
        <taxon>eudicotyledons</taxon>
        <taxon>Gunneridae</taxon>
        <taxon>Pentapetalae</taxon>
        <taxon>rosids</taxon>
        <taxon>fabids</taxon>
        <taxon>Fabales</taxon>
        <taxon>Fabaceae</taxon>
        <taxon>Papilionoideae</taxon>
        <taxon>50 kb inversion clade</taxon>
        <taxon>NPAAA clade</taxon>
        <taxon>Hologalegina</taxon>
        <taxon>IRL clade</taxon>
        <taxon>Trifolieae</taxon>
        <taxon>Trifolium</taxon>
    </lineage>
</organism>
<feature type="compositionally biased region" description="Basic and acidic residues" evidence="1">
    <location>
        <begin position="99"/>
        <end position="111"/>
    </location>
</feature>
<feature type="compositionally biased region" description="Basic and acidic residues" evidence="1">
    <location>
        <begin position="53"/>
        <end position="62"/>
    </location>
</feature>
<reference evidence="3" key="1">
    <citation type="journal article" date="2017" name="Front. Plant Sci.">
        <title>Climate Clever Clovers: New Paradigm to Reduce the Environmental Footprint of Ruminants by Breeding Low Methanogenic Forages Utilizing Haplotype Variation.</title>
        <authorList>
            <person name="Kaur P."/>
            <person name="Appels R."/>
            <person name="Bayer P.E."/>
            <person name="Keeble-Gagnere G."/>
            <person name="Wang J."/>
            <person name="Hirakawa H."/>
            <person name="Shirasawa K."/>
            <person name="Vercoe P."/>
            <person name="Stefanova K."/>
            <person name="Durmic Z."/>
            <person name="Nichols P."/>
            <person name="Revell C."/>
            <person name="Isobe S.N."/>
            <person name="Edwards D."/>
            <person name="Erskine W."/>
        </authorList>
    </citation>
    <scope>NUCLEOTIDE SEQUENCE [LARGE SCALE GENOMIC DNA]</scope>
    <source>
        <strain evidence="3">cv. Daliak</strain>
    </source>
</reference>
<proteinExistence type="predicted"/>
<dbReference type="PANTHER" id="PTHR36617">
    <property type="entry name" value="PROTEIN, PUTATIVE-RELATED"/>
    <property type="match status" value="1"/>
</dbReference>
<evidence type="ECO:0000256" key="1">
    <source>
        <dbReference type="SAM" id="MobiDB-lite"/>
    </source>
</evidence>